<dbReference type="EMBL" id="CM039170">
    <property type="protein sequence ID" value="KAH9804861.1"/>
    <property type="molecule type" value="Genomic_DNA"/>
</dbReference>
<name>A0ACB8P4F8_CITSI</name>
<evidence type="ECO:0000313" key="2">
    <source>
        <dbReference type="Proteomes" id="UP000829398"/>
    </source>
</evidence>
<comment type="caution">
    <text evidence="1">The sequence shown here is derived from an EMBL/GenBank/DDBJ whole genome shotgun (WGS) entry which is preliminary data.</text>
</comment>
<reference evidence="2" key="1">
    <citation type="journal article" date="2023" name="Hortic. Res.">
        <title>A chromosome-level phased genome enabling allele-level studies in sweet orange: a case study on citrus Huanglongbing tolerance.</title>
        <authorList>
            <person name="Wu B."/>
            <person name="Yu Q."/>
            <person name="Deng Z."/>
            <person name="Duan Y."/>
            <person name="Luo F."/>
            <person name="Gmitter F. Jr."/>
        </authorList>
    </citation>
    <scope>NUCLEOTIDE SEQUENCE [LARGE SCALE GENOMIC DNA]</scope>
    <source>
        <strain evidence="2">cv. Valencia</strain>
    </source>
</reference>
<sequence length="1930" mass="215029">MGTPDNKLSDLLDVVRSWIPRRSEPANVSRDFWMPDQSCRVCYECDSQFTVFNRRHHCRLCGLVFCAKCTTNSVPASFDESRTGREDSERIRVCNYCFRQWEQGIGAVDNGTTQAPSPGLSPSASATSLASTKSSCTCYSSSGTVGSTPNSTGPYQHVPYTSCVSPRQSEQMDPLIVEQENVKSESSTNSSAAIVVNSSSNQSGFSMNRSDDEDDDYRIYTSDLDTRQYSLPNDYYGDVNIDNIDHTYGAQEVDHVRENINRRSLSCELSENFDTQGLKKIKEHGDKIHERYDVDECEAPLYDEEATEYEPVDFEKEGLLWIPPEPADEEDEREAILFDDDDDEGGTGEWGYLRSSNSFGSGEYRNRDKSGEEHRKALKNVVEGHFRALVAQLLQVENLPVGDENDRESWLEIITSLSWEAATLLKPDMSKCGGMDPGEYVKVKCLACGRRSESDKDRRSALFNDFSDLPEGSVWLYVFVCQDSSNAYSICLSLILFTSQEVPMVVKGVVCKKNVAHRRMTSKIDKPRFLILGGALEYQRVANHLSSVDTLLQQEMDHLKMAVTKIDAHHPNVLLVEKSVSRYAQDYLLAKDISLVLNIKRPLLERIARCTGAQIVPSIDHLTSQKLGYCDTFHVEKFLEEHGSAGQGGKKLSKTLMFFDGCPKPLGCTVIFIKNNYCVYLEYIVADTREQFAIRLVVEMVLNICNLGSPVTAGDSSILLKGANGDNLKKAKHVVQYGVFAAYHLALETSFLADEGASLPQLPLKSPITVALPVKPSNIDRSISTIPGFMTPATGKPLSPKLNNELQKSNKGLISNSLSTTNVKSLSSFEGDNSTSHLEGPHSQNMDMQPSLSSTEATGSSISLYPTKQDISNFYQKDSSPKHASKEEIKVGPKESLKFLMDDNAVSNCFGTTEPSRRVAGWSLVDGNAFASNHQATRELVSSKQDSNNNNEERGSSKEEFPPSPSDHRSILVSLSTRCVWKGTVCERPHLFRIKYYGSTDNPLGRFLRDNLFDQSYRCRSCDMPSEAHVHCYTHRQGSLTISVKKLSEILLPGEREGKIWMWHRCLRCPRTNGFPPATRRVVMSDAAWGLSFGKFLELSFSNHAAASRVANCGHSLHRDCLRFYGFGQMVACFRYASIDVNSVYLPPPKIEFNYDTQGWIKEEANEVRRRAELLFKDVRHTLQDLSKKIAVGSEDGSMKTAEARVHISELEGMQQKDEVEFEESLQQALCKEVKLGLPAIDILEINRLRRQILFHSCVWDQRLIRAASLVNSYLREGTNAFVPKLKEKPVSPVEKPVDVNAAFKPSKGFSSFVSLPLEVKPGAHCNRGISGDIREPHRVQKESGVDQDPSYKEADQFLSSSESVSYKPEPQESGKLVRRALSDGEFPKMADLSDTLDAAWTGENHPANVIGKESGYSLPDPTLVDSSSKLNSVAASTAEQGGLEVVRSLSSVSSTKGTENMTNSRSLVGMPFSSFYSSFNKNSSLNAQKLTVSEYNPTYVMSLWDSERLSGARLFLPVGVNDTIVPVYDDEPTSVIVYTLVSSDYHVQISEFERAKDAADSAAASAIFDSVNLLSVSSFDDTTSDRDKSLGSADEAVFSTSGSRGSQVLDPLSYTKDLHARISFTDDGLLGKVKYTVTCYFAKRFDALRRMCCHSELDFIRSLSRCKKWGAQGGKSNVFFAKTLDDRFIIKQVTKTELESFIKFGPAYFKYLSESISTGSPTCLAKILGIYQVASKHFKGGKESKMDLLVMENLLFRRNITRLYDLKGSSRSRYNADTSGSNKVLLDQNLIEAMPTSPIFVGSKAKRLLERAVWNDTAFLASIDVMDYSLLVGIDEEKHELVLGIIDFMRQYTWDKHLETWVKTSGILGGPKNTSPTVISPQQYKKRFRKAMTTYFLMLPEQWTPPSIIHSGSQSDLCEENTHGGASFD</sequence>
<gene>
    <name evidence="1" type="ORF">KPL71_002251</name>
</gene>
<accession>A0ACB8P4F8</accession>
<evidence type="ECO:0000313" key="1">
    <source>
        <dbReference type="EMBL" id="KAH9804861.1"/>
    </source>
</evidence>
<protein>
    <submittedName>
        <fullName evidence="1">1-phosphatidylinositol-3-phosphate 5-kinase FAB1A</fullName>
    </submittedName>
</protein>
<organism evidence="1 2">
    <name type="scientific">Citrus sinensis</name>
    <name type="common">Sweet orange</name>
    <name type="synonym">Citrus aurantium var. sinensis</name>
    <dbReference type="NCBI Taxonomy" id="2711"/>
    <lineage>
        <taxon>Eukaryota</taxon>
        <taxon>Viridiplantae</taxon>
        <taxon>Streptophyta</taxon>
        <taxon>Embryophyta</taxon>
        <taxon>Tracheophyta</taxon>
        <taxon>Spermatophyta</taxon>
        <taxon>Magnoliopsida</taxon>
        <taxon>eudicotyledons</taxon>
        <taxon>Gunneridae</taxon>
        <taxon>Pentapetalae</taxon>
        <taxon>rosids</taxon>
        <taxon>malvids</taxon>
        <taxon>Sapindales</taxon>
        <taxon>Rutaceae</taxon>
        <taxon>Aurantioideae</taxon>
        <taxon>Citrus</taxon>
    </lineage>
</organism>
<proteinExistence type="predicted"/>
<dbReference type="Proteomes" id="UP000829398">
    <property type="component" value="Chromosome 1"/>
</dbReference>
<keyword evidence="2" id="KW-1185">Reference proteome</keyword>